<evidence type="ECO:0000256" key="14">
    <source>
        <dbReference type="HAMAP-Rule" id="MF_01396"/>
    </source>
</evidence>
<evidence type="ECO:0000256" key="11">
    <source>
        <dbReference type="ARBA" id="ARBA00023136"/>
    </source>
</evidence>
<evidence type="ECO:0000256" key="4">
    <source>
        <dbReference type="ARBA" id="ARBA00022475"/>
    </source>
</evidence>
<evidence type="ECO:0000256" key="3">
    <source>
        <dbReference type="ARBA" id="ARBA00022448"/>
    </source>
</evidence>
<dbReference type="PROSITE" id="PS00605">
    <property type="entry name" value="ATPASE_C"/>
    <property type="match status" value="1"/>
</dbReference>
<dbReference type="FunFam" id="1.20.20.10:FF:000004">
    <property type="entry name" value="ATP synthase subunit c"/>
    <property type="match status" value="1"/>
</dbReference>
<evidence type="ECO:0000256" key="10">
    <source>
        <dbReference type="ARBA" id="ARBA00023121"/>
    </source>
</evidence>
<keyword evidence="8 14" id="KW-1133">Transmembrane helix</keyword>
<evidence type="ECO:0000256" key="13">
    <source>
        <dbReference type="ARBA" id="ARBA00025198"/>
    </source>
</evidence>
<feature type="domain" description="V-ATPase proteolipid subunit C-like" evidence="15">
    <location>
        <begin position="20"/>
        <end position="79"/>
    </location>
</feature>
<evidence type="ECO:0000256" key="12">
    <source>
        <dbReference type="ARBA" id="ARBA00023310"/>
    </source>
</evidence>
<evidence type="ECO:0000256" key="9">
    <source>
        <dbReference type="ARBA" id="ARBA00023065"/>
    </source>
</evidence>
<dbReference type="GO" id="GO:0046933">
    <property type="term" value="F:proton-transporting ATP synthase activity, rotational mechanism"/>
    <property type="evidence" value="ECO:0007669"/>
    <property type="project" value="UniProtKB-UniRule"/>
</dbReference>
<name>A0A0G0TSD7_9BACT</name>
<dbReference type="Pfam" id="PF00137">
    <property type="entry name" value="ATP-synt_C"/>
    <property type="match status" value="1"/>
</dbReference>
<evidence type="ECO:0000256" key="5">
    <source>
        <dbReference type="ARBA" id="ARBA00022547"/>
    </source>
</evidence>
<evidence type="ECO:0000313" key="17">
    <source>
        <dbReference type="Proteomes" id="UP000034749"/>
    </source>
</evidence>
<dbReference type="PRINTS" id="PR00124">
    <property type="entry name" value="ATPASEC"/>
</dbReference>
<dbReference type="Proteomes" id="UP000034749">
    <property type="component" value="Unassembled WGS sequence"/>
</dbReference>
<keyword evidence="5 14" id="KW-0138">CF(0)</keyword>
<comment type="caution">
    <text evidence="16">The sequence shown here is derived from an EMBL/GenBank/DDBJ whole genome shotgun (WGS) entry which is preliminary data.</text>
</comment>
<sequence length="82" mass="8208">MEKELVDTVSTVVNLAPLAKALSIGLSAIGAGLGIGLIGAKAMEAIGRNPEATGKVLVPMLIASAFAEAVAIYGLVIAFSIK</sequence>
<evidence type="ECO:0000313" key="16">
    <source>
        <dbReference type="EMBL" id="KKR79868.1"/>
    </source>
</evidence>
<evidence type="ECO:0000256" key="8">
    <source>
        <dbReference type="ARBA" id="ARBA00022989"/>
    </source>
</evidence>
<dbReference type="CDD" id="cd18121">
    <property type="entry name" value="ATP-synt_Fo_c"/>
    <property type="match status" value="1"/>
</dbReference>
<dbReference type="InterPro" id="IPR020537">
    <property type="entry name" value="ATP_synth_F0_csu_DDCD_BS"/>
</dbReference>
<dbReference type="InterPro" id="IPR005953">
    <property type="entry name" value="ATP_synth_csu_bac/chlpt"/>
</dbReference>
<dbReference type="InterPro" id="IPR038662">
    <property type="entry name" value="ATP_synth_F0_csu_sf"/>
</dbReference>
<keyword evidence="11 14" id="KW-0472">Membrane</keyword>
<feature type="site" description="Reversibly protonated during proton transport" evidence="14">
    <location>
        <position position="68"/>
    </location>
</feature>
<dbReference type="InterPro" id="IPR000454">
    <property type="entry name" value="ATP_synth_F0_csu"/>
</dbReference>
<gene>
    <name evidence="14" type="primary">atpE</name>
    <name evidence="16" type="ORF">UU24_C0001G0027</name>
</gene>
<evidence type="ECO:0000256" key="1">
    <source>
        <dbReference type="ARBA" id="ARBA00004141"/>
    </source>
</evidence>
<keyword evidence="6 14" id="KW-0812">Transmembrane</keyword>
<organism evidence="16 17">
    <name type="scientific">Candidatus Nomurabacteria bacterium GW2011_GWA2_40_9</name>
    <dbReference type="NCBI Taxonomy" id="1618734"/>
    <lineage>
        <taxon>Bacteria</taxon>
        <taxon>Candidatus Nomuraibacteriota</taxon>
    </lineage>
</organism>
<keyword evidence="4 14" id="KW-1003">Cell membrane</keyword>
<keyword evidence="3 14" id="KW-0813">Transport</keyword>
<accession>A0A0G0TSD7</accession>
<comment type="subcellular location">
    <subcellularLocation>
        <location evidence="14">Cell membrane</location>
        <topology evidence="14">Multi-pass membrane protein</topology>
    </subcellularLocation>
    <subcellularLocation>
        <location evidence="1">Membrane</location>
        <topology evidence="1">Multi-pass membrane protein</topology>
    </subcellularLocation>
</comment>
<feature type="transmembrane region" description="Helical" evidence="14">
    <location>
        <begin position="61"/>
        <end position="81"/>
    </location>
</feature>
<dbReference type="InterPro" id="IPR035921">
    <property type="entry name" value="F/V-ATP_Csub_sf"/>
</dbReference>
<dbReference type="Gene3D" id="1.20.20.10">
    <property type="entry name" value="F1F0 ATP synthase subunit C"/>
    <property type="match status" value="1"/>
</dbReference>
<evidence type="ECO:0000256" key="7">
    <source>
        <dbReference type="ARBA" id="ARBA00022781"/>
    </source>
</evidence>
<keyword evidence="10 14" id="KW-0446">Lipid-binding</keyword>
<dbReference type="HAMAP" id="MF_01396">
    <property type="entry name" value="ATP_synth_c_bact"/>
    <property type="match status" value="1"/>
</dbReference>
<comment type="similarity">
    <text evidence="2 14">Belongs to the ATPase C chain family.</text>
</comment>
<dbReference type="NCBIfam" id="TIGR01260">
    <property type="entry name" value="ATP_synt_c"/>
    <property type="match status" value="1"/>
</dbReference>
<dbReference type="GO" id="GO:0008289">
    <property type="term" value="F:lipid binding"/>
    <property type="evidence" value="ECO:0007669"/>
    <property type="project" value="UniProtKB-KW"/>
</dbReference>
<evidence type="ECO:0000256" key="6">
    <source>
        <dbReference type="ARBA" id="ARBA00022692"/>
    </source>
</evidence>
<protein>
    <recommendedName>
        <fullName evidence="14">ATP synthase subunit c</fullName>
    </recommendedName>
    <alternativeName>
        <fullName evidence="14">ATP synthase F(0) sector subunit c</fullName>
    </alternativeName>
    <alternativeName>
        <fullName evidence="14">F-type ATPase subunit c</fullName>
        <shortName evidence="14">F-ATPase subunit c</shortName>
    </alternativeName>
    <alternativeName>
        <fullName evidence="14">Lipid-binding protein</fullName>
    </alternativeName>
</protein>
<dbReference type="AlphaFoldDB" id="A0A0G0TSD7"/>
<evidence type="ECO:0000256" key="2">
    <source>
        <dbReference type="ARBA" id="ARBA00006704"/>
    </source>
</evidence>
<dbReference type="GO" id="GO:0005886">
    <property type="term" value="C:plasma membrane"/>
    <property type="evidence" value="ECO:0007669"/>
    <property type="project" value="UniProtKB-SubCell"/>
</dbReference>
<dbReference type="SUPFAM" id="SSF81333">
    <property type="entry name" value="F1F0 ATP synthase subunit C"/>
    <property type="match status" value="1"/>
</dbReference>
<dbReference type="GO" id="GO:0033177">
    <property type="term" value="C:proton-transporting two-sector ATPase complex, proton-transporting domain"/>
    <property type="evidence" value="ECO:0007669"/>
    <property type="project" value="InterPro"/>
</dbReference>
<keyword evidence="12 14" id="KW-0066">ATP synthesis</keyword>
<reference evidence="16 17" key="1">
    <citation type="journal article" date="2015" name="Nature">
        <title>rRNA introns, odd ribosomes, and small enigmatic genomes across a large radiation of phyla.</title>
        <authorList>
            <person name="Brown C.T."/>
            <person name="Hug L.A."/>
            <person name="Thomas B.C."/>
            <person name="Sharon I."/>
            <person name="Castelle C.J."/>
            <person name="Singh A."/>
            <person name="Wilkins M.J."/>
            <person name="Williams K.H."/>
            <person name="Banfield J.F."/>
        </authorList>
    </citation>
    <scope>NUCLEOTIDE SEQUENCE [LARGE SCALE GENOMIC DNA]</scope>
</reference>
<comment type="function">
    <text evidence="13 14">F(1)F(0) ATP synthase produces ATP from ADP in the presence of a proton or sodium gradient. F-type ATPases consist of two structural domains, F(1) containing the extramembraneous catalytic core and F(0) containing the membrane proton channel, linked together by a central stalk and a peripheral stalk. During catalysis, ATP synthesis in the catalytic domain of F(1) is coupled via a rotary mechanism of the central stalk subunits to proton translocation.</text>
</comment>
<dbReference type="EMBL" id="LBZW01000001">
    <property type="protein sequence ID" value="KKR79868.1"/>
    <property type="molecule type" value="Genomic_DNA"/>
</dbReference>
<proteinExistence type="inferred from homology"/>
<dbReference type="InterPro" id="IPR002379">
    <property type="entry name" value="ATPase_proteolipid_c-like_dom"/>
</dbReference>
<evidence type="ECO:0000259" key="15">
    <source>
        <dbReference type="Pfam" id="PF00137"/>
    </source>
</evidence>
<keyword evidence="9 14" id="KW-0406">Ion transport</keyword>
<keyword evidence="7 14" id="KW-0375">Hydrogen ion transport</keyword>
<dbReference type="GO" id="GO:0045259">
    <property type="term" value="C:proton-transporting ATP synthase complex"/>
    <property type="evidence" value="ECO:0007669"/>
    <property type="project" value="UniProtKB-KW"/>
</dbReference>
<feature type="transmembrane region" description="Helical" evidence="14">
    <location>
        <begin position="20"/>
        <end position="40"/>
    </location>
</feature>
<comment type="function">
    <text evidence="14">Key component of the F(0) channel; it plays a direct role in translocation across the membrane. A homomeric c-ring of between 10-14 subunits forms the central stalk rotor element with the F(1) delta and epsilon subunits.</text>
</comment>